<organism evidence="6 7">
    <name type="scientific">Entomobacter blattae</name>
    <dbReference type="NCBI Taxonomy" id="2762277"/>
    <lineage>
        <taxon>Bacteria</taxon>
        <taxon>Pseudomonadati</taxon>
        <taxon>Pseudomonadota</taxon>
        <taxon>Alphaproteobacteria</taxon>
        <taxon>Acetobacterales</taxon>
        <taxon>Acetobacteraceae</taxon>
        <taxon>Entomobacter</taxon>
    </lineage>
</organism>
<evidence type="ECO:0000256" key="2">
    <source>
        <dbReference type="ARBA" id="ARBA00023015"/>
    </source>
</evidence>
<dbReference type="InterPro" id="IPR036390">
    <property type="entry name" value="WH_DNA-bd_sf"/>
</dbReference>
<dbReference type="PROSITE" id="PS50931">
    <property type="entry name" value="HTH_LYSR"/>
    <property type="match status" value="1"/>
</dbReference>
<evidence type="ECO:0000256" key="1">
    <source>
        <dbReference type="ARBA" id="ARBA00009437"/>
    </source>
</evidence>
<comment type="similarity">
    <text evidence="1">Belongs to the LysR transcriptional regulatory family.</text>
</comment>
<dbReference type="GO" id="GO:0003700">
    <property type="term" value="F:DNA-binding transcription factor activity"/>
    <property type="evidence" value="ECO:0007669"/>
    <property type="project" value="InterPro"/>
</dbReference>
<gene>
    <name evidence="6" type="primary">benM</name>
    <name evidence="6" type="ORF">JGUZn3_14070</name>
</gene>
<protein>
    <submittedName>
        <fullName evidence="6">HTH-type transcriptional regulator BenM</fullName>
    </submittedName>
</protein>
<dbReference type="RefSeq" id="WP_203412880.1">
    <property type="nucleotide sequence ID" value="NZ_CP060244.1"/>
</dbReference>
<dbReference type="KEGG" id="ebla:JGUZn3_14070"/>
<keyword evidence="2" id="KW-0805">Transcription regulation</keyword>
<evidence type="ECO:0000256" key="4">
    <source>
        <dbReference type="ARBA" id="ARBA00023163"/>
    </source>
</evidence>
<dbReference type="AlphaFoldDB" id="A0A7H1NS72"/>
<keyword evidence="4" id="KW-0804">Transcription</keyword>
<dbReference type="InterPro" id="IPR036388">
    <property type="entry name" value="WH-like_DNA-bd_sf"/>
</dbReference>
<dbReference type="SUPFAM" id="SSF46785">
    <property type="entry name" value="Winged helix' DNA-binding domain"/>
    <property type="match status" value="1"/>
</dbReference>
<accession>A0A7H1NS72</accession>
<dbReference type="Proteomes" id="UP000516349">
    <property type="component" value="Chromosome"/>
</dbReference>
<dbReference type="PANTHER" id="PTHR30537">
    <property type="entry name" value="HTH-TYPE TRANSCRIPTIONAL REGULATOR"/>
    <property type="match status" value="1"/>
</dbReference>
<dbReference type="PANTHER" id="PTHR30537:SF5">
    <property type="entry name" value="HTH-TYPE TRANSCRIPTIONAL ACTIVATOR TTDR-RELATED"/>
    <property type="match status" value="1"/>
</dbReference>
<dbReference type="InterPro" id="IPR000847">
    <property type="entry name" value="LysR_HTH_N"/>
</dbReference>
<keyword evidence="3" id="KW-0238">DNA-binding</keyword>
<name>A0A7H1NS72_9PROT</name>
<dbReference type="Gene3D" id="1.10.10.10">
    <property type="entry name" value="Winged helix-like DNA-binding domain superfamily/Winged helix DNA-binding domain"/>
    <property type="match status" value="1"/>
</dbReference>
<dbReference type="GO" id="GO:0006351">
    <property type="term" value="P:DNA-templated transcription"/>
    <property type="evidence" value="ECO:0007669"/>
    <property type="project" value="TreeGrafter"/>
</dbReference>
<evidence type="ECO:0000259" key="5">
    <source>
        <dbReference type="PROSITE" id="PS50931"/>
    </source>
</evidence>
<keyword evidence="7" id="KW-1185">Reference proteome</keyword>
<proteinExistence type="inferred from homology"/>
<evidence type="ECO:0000256" key="3">
    <source>
        <dbReference type="ARBA" id="ARBA00023125"/>
    </source>
</evidence>
<reference evidence="6 7" key="1">
    <citation type="submission" date="2020-08" db="EMBL/GenBank/DDBJ databases">
        <title>Complete genome sequence of Entomobacter blattae G55GP.</title>
        <authorList>
            <person name="Poehlein A."/>
            <person name="Guzman J."/>
            <person name="Daniel R."/>
            <person name="Vilcinskas A."/>
        </authorList>
    </citation>
    <scope>NUCLEOTIDE SEQUENCE [LARGE SCALE GENOMIC DNA]</scope>
    <source>
        <strain evidence="6 7">G55GP</strain>
    </source>
</reference>
<sequence>MQSNFLELVKVFVEIVDAGSLTRAAENLRMHRPAVTRALQQLEHSNGVRLLQRTTRQIYLTPEGKDFYHRSKP</sequence>
<dbReference type="EMBL" id="CP060244">
    <property type="protein sequence ID" value="QNT78632.1"/>
    <property type="molecule type" value="Genomic_DNA"/>
</dbReference>
<feature type="domain" description="HTH lysR-type" evidence="5">
    <location>
        <begin position="6"/>
        <end position="61"/>
    </location>
</feature>
<dbReference type="Pfam" id="PF00126">
    <property type="entry name" value="HTH_1"/>
    <property type="match status" value="1"/>
</dbReference>
<dbReference type="PRINTS" id="PR00039">
    <property type="entry name" value="HTHLYSR"/>
</dbReference>
<evidence type="ECO:0000313" key="7">
    <source>
        <dbReference type="Proteomes" id="UP000516349"/>
    </source>
</evidence>
<dbReference type="InterPro" id="IPR058163">
    <property type="entry name" value="LysR-type_TF_proteobact-type"/>
</dbReference>
<dbReference type="GO" id="GO:0043565">
    <property type="term" value="F:sequence-specific DNA binding"/>
    <property type="evidence" value="ECO:0007669"/>
    <property type="project" value="TreeGrafter"/>
</dbReference>
<evidence type="ECO:0000313" key="6">
    <source>
        <dbReference type="EMBL" id="QNT78632.1"/>
    </source>
</evidence>
<dbReference type="FunFam" id="1.10.10.10:FF:000001">
    <property type="entry name" value="LysR family transcriptional regulator"/>
    <property type="match status" value="1"/>
</dbReference>